<feature type="compositionally biased region" description="Basic and acidic residues" evidence="1">
    <location>
        <begin position="1"/>
        <end position="11"/>
    </location>
</feature>
<evidence type="ECO:0000256" key="1">
    <source>
        <dbReference type="SAM" id="MobiDB-lite"/>
    </source>
</evidence>
<feature type="region of interest" description="Disordered" evidence="1">
    <location>
        <begin position="1"/>
        <end position="68"/>
    </location>
</feature>
<name>A0ABQ7Q3N4_PLUXY</name>
<sequence length="68" mass="7924">MYCPNRPERQARWRRALRPPRCSSGWPTTPRRCSPRTSRTMTPSTTRSPCSENKLLSQKTTLTPNTLY</sequence>
<organism evidence="2 3">
    <name type="scientific">Plutella xylostella</name>
    <name type="common">Diamondback moth</name>
    <name type="synonym">Plutella maculipennis</name>
    <dbReference type="NCBI Taxonomy" id="51655"/>
    <lineage>
        <taxon>Eukaryota</taxon>
        <taxon>Metazoa</taxon>
        <taxon>Ecdysozoa</taxon>
        <taxon>Arthropoda</taxon>
        <taxon>Hexapoda</taxon>
        <taxon>Insecta</taxon>
        <taxon>Pterygota</taxon>
        <taxon>Neoptera</taxon>
        <taxon>Endopterygota</taxon>
        <taxon>Lepidoptera</taxon>
        <taxon>Glossata</taxon>
        <taxon>Ditrysia</taxon>
        <taxon>Yponomeutoidea</taxon>
        <taxon>Plutellidae</taxon>
        <taxon>Plutella</taxon>
    </lineage>
</organism>
<feature type="compositionally biased region" description="Polar residues" evidence="1">
    <location>
        <begin position="54"/>
        <end position="68"/>
    </location>
</feature>
<reference evidence="2 3" key="1">
    <citation type="submission" date="2021-06" db="EMBL/GenBank/DDBJ databases">
        <title>A haploid diamondback moth (Plutella xylostella L.) genome assembly resolves 31 chromosomes and identifies a diamide resistance mutation.</title>
        <authorList>
            <person name="Ward C.M."/>
            <person name="Perry K.D."/>
            <person name="Baker G."/>
            <person name="Powis K."/>
            <person name="Heckel D.G."/>
            <person name="Baxter S.W."/>
        </authorList>
    </citation>
    <scope>NUCLEOTIDE SEQUENCE [LARGE SCALE GENOMIC DNA]</scope>
    <source>
        <strain evidence="2 3">LV</strain>
        <tissue evidence="2">Single pupa</tissue>
    </source>
</reference>
<feature type="compositionally biased region" description="Low complexity" evidence="1">
    <location>
        <begin position="27"/>
        <end position="51"/>
    </location>
</feature>
<protein>
    <submittedName>
        <fullName evidence="2">Uncharacterized protein</fullName>
    </submittedName>
</protein>
<proteinExistence type="predicted"/>
<evidence type="ECO:0000313" key="2">
    <source>
        <dbReference type="EMBL" id="KAG7299833.1"/>
    </source>
</evidence>
<dbReference type="EMBL" id="JAHIBW010000022">
    <property type="protein sequence ID" value="KAG7299833.1"/>
    <property type="molecule type" value="Genomic_DNA"/>
</dbReference>
<dbReference type="Proteomes" id="UP000823941">
    <property type="component" value="Chromosome 22"/>
</dbReference>
<keyword evidence="3" id="KW-1185">Reference proteome</keyword>
<gene>
    <name evidence="2" type="ORF">JYU34_016851</name>
</gene>
<accession>A0ABQ7Q3N4</accession>
<evidence type="ECO:0000313" key="3">
    <source>
        <dbReference type="Proteomes" id="UP000823941"/>
    </source>
</evidence>
<comment type="caution">
    <text evidence="2">The sequence shown here is derived from an EMBL/GenBank/DDBJ whole genome shotgun (WGS) entry which is preliminary data.</text>
</comment>